<proteinExistence type="inferred from homology"/>
<dbReference type="InterPro" id="IPR036291">
    <property type="entry name" value="NAD(P)-bd_dom_sf"/>
</dbReference>
<name>A0A6J7HNH7_9ZZZZ</name>
<dbReference type="InterPro" id="IPR002347">
    <property type="entry name" value="SDR_fam"/>
</dbReference>
<dbReference type="PANTHER" id="PTHR24322:SF736">
    <property type="entry name" value="RETINOL DEHYDROGENASE 10"/>
    <property type="match status" value="1"/>
</dbReference>
<dbReference type="PRINTS" id="PR00080">
    <property type="entry name" value="SDRFAMILY"/>
</dbReference>
<gene>
    <name evidence="4" type="ORF">UFOPK3564_01721</name>
</gene>
<dbReference type="Gene3D" id="3.40.50.720">
    <property type="entry name" value="NAD(P)-binding Rossmann-like Domain"/>
    <property type="match status" value="1"/>
</dbReference>
<reference evidence="4" key="1">
    <citation type="submission" date="2020-05" db="EMBL/GenBank/DDBJ databases">
        <authorList>
            <person name="Chiriac C."/>
            <person name="Salcher M."/>
            <person name="Ghai R."/>
            <person name="Kavagutti S V."/>
        </authorList>
    </citation>
    <scope>NUCLEOTIDE SEQUENCE</scope>
</reference>
<comment type="similarity">
    <text evidence="1">Belongs to the short-chain dehydrogenases/reductases (SDR) family.</text>
</comment>
<dbReference type="Pfam" id="PF00106">
    <property type="entry name" value="adh_short"/>
    <property type="match status" value="1"/>
</dbReference>
<evidence type="ECO:0000256" key="1">
    <source>
        <dbReference type="ARBA" id="ARBA00006484"/>
    </source>
</evidence>
<dbReference type="InterPro" id="IPR057326">
    <property type="entry name" value="KR_dom"/>
</dbReference>
<sequence length="280" mass="28842">MTSLSRHTVAITGGARGIGRSTAQAFLAAGARVAIGDIDADLVAATAEELGCAGFALDVADVDSFTAFLDDAEEALGPLTVLVNNAGIMPTGSFLDEPLHVAERQLGINVTGVVIGSKLAGNRFATRGAGHLVNIASVAGVIASPGLATYCASKHAVAGLGEALRQELPARGVAVTTILPGFVRTELIAGLSPGRIVERIGVVEPEQIADAILDAVATGHVGARFVPRAGAATARLMNVLPVRMRDGLSRRLGGHDVMLRTDETARAAYRARTEREPSVR</sequence>
<keyword evidence="2" id="KW-0560">Oxidoreductase</keyword>
<dbReference type="EMBL" id="CAFBMK010000095">
    <property type="protein sequence ID" value="CAB4918773.1"/>
    <property type="molecule type" value="Genomic_DNA"/>
</dbReference>
<dbReference type="PANTHER" id="PTHR24322">
    <property type="entry name" value="PKSB"/>
    <property type="match status" value="1"/>
</dbReference>
<dbReference type="InterPro" id="IPR020904">
    <property type="entry name" value="Sc_DH/Rdtase_CS"/>
</dbReference>
<dbReference type="CDD" id="cd05233">
    <property type="entry name" value="SDR_c"/>
    <property type="match status" value="1"/>
</dbReference>
<dbReference type="AlphaFoldDB" id="A0A6J7HNH7"/>
<dbReference type="PROSITE" id="PS00061">
    <property type="entry name" value="ADH_SHORT"/>
    <property type="match status" value="1"/>
</dbReference>
<evidence type="ECO:0000256" key="2">
    <source>
        <dbReference type="ARBA" id="ARBA00023002"/>
    </source>
</evidence>
<feature type="domain" description="Ketoreductase" evidence="3">
    <location>
        <begin position="7"/>
        <end position="186"/>
    </location>
</feature>
<dbReference type="PRINTS" id="PR00081">
    <property type="entry name" value="GDHRDH"/>
</dbReference>
<protein>
    <submittedName>
        <fullName evidence="4">Unannotated protein</fullName>
    </submittedName>
</protein>
<accession>A0A6J7HNH7</accession>
<dbReference type="SMART" id="SM00822">
    <property type="entry name" value="PKS_KR"/>
    <property type="match status" value="1"/>
</dbReference>
<dbReference type="SUPFAM" id="SSF51735">
    <property type="entry name" value="NAD(P)-binding Rossmann-fold domains"/>
    <property type="match status" value="1"/>
</dbReference>
<evidence type="ECO:0000313" key="4">
    <source>
        <dbReference type="EMBL" id="CAB4918773.1"/>
    </source>
</evidence>
<dbReference type="NCBIfam" id="NF005878">
    <property type="entry name" value="PRK07825.1"/>
    <property type="match status" value="1"/>
</dbReference>
<organism evidence="4">
    <name type="scientific">freshwater metagenome</name>
    <dbReference type="NCBI Taxonomy" id="449393"/>
    <lineage>
        <taxon>unclassified sequences</taxon>
        <taxon>metagenomes</taxon>
        <taxon>ecological metagenomes</taxon>
    </lineage>
</organism>
<evidence type="ECO:0000259" key="3">
    <source>
        <dbReference type="SMART" id="SM00822"/>
    </source>
</evidence>
<dbReference type="GO" id="GO:0016616">
    <property type="term" value="F:oxidoreductase activity, acting on the CH-OH group of donors, NAD or NADP as acceptor"/>
    <property type="evidence" value="ECO:0007669"/>
    <property type="project" value="TreeGrafter"/>
</dbReference>